<dbReference type="SMART" id="SM00388">
    <property type="entry name" value="HisKA"/>
    <property type="match status" value="1"/>
</dbReference>
<dbReference type="SUPFAM" id="SSF55781">
    <property type="entry name" value="GAF domain-like"/>
    <property type="match status" value="1"/>
</dbReference>
<evidence type="ECO:0000256" key="5">
    <source>
        <dbReference type="ARBA" id="ARBA00022777"/>
    </source>
</evidence>
<dbReference type="PRINTS" id="PR00344">
    <property type="entry name" value="BCTRLSENSOR"/>
</dbReference>
<dbReference type="PROSITE" id="PS50112">
    <property type="entry name" value="PAS"/>
    <property type="match status" value="1"/>
</dbReference>
<protein>
    <recommendedName>
        <fullName evidence="2">histidine kinase</fullName>
        <ecNumber evidence="2">2.7.13.3</ecNumber>
    </recommendedName>
</protein>
<feature type="domain" description="Response regulatory" evidence="9">
    <location>
        <begin position="556"/>
        <end position="675"/>
    </location>
</feature>
<dbReference type="SUPFAM" id="SSF55874">
    <property type="entry name" value="ATPase domain of HSP90 chaperone/DNA topoisomerase II/histidine kinase"/>
    <property type="match status" value="1"/>
</dbReference>
<dbReference type="InterPro" id="IPR036890">
    <property type="entry name" value="HATPase_C_sf"/>
</dbReference>
<dbReference type="RefSeq" id="WP_264983309.1">
    <property type="nucleotide sequence ID" value="NZ_AP026708.1"/>
</dbReference>
<feature type="domain" description="Histidine kinase" evidence="8">
    <location>
        <begin position="309"/>
        <end position="534"/>
    </location>
</feature>
<dbReference type="Pfam" id="PF13426">
    <property type="entry name" value="PAS_9"/>
    <property type="match status" value="1"/>
</dbReference>
<keyword evidence="3 7" id="KW-0597">Phosphoprotein</keyword>
<dbReference type="InterPro" id="IPR029016">
    <property type="entry name" value="GAF-like_dom_sf"/>
</dbReference>
<dbReference type="Gene3D" id="3.40.50.2300">
    <property type="match status" value="1"/>
</dbReference>
<dbReference type="EMBL" id="AP026708">
    <property type="protein sequence ID" value="BDQ33256.1"/>
    <property type="molecule type" value="Genomic_DNA"/>
</dbReference>
<evidence type="ECO:0000256" key="3">
    <source>
        <dbReference type="ARBA" id="ARBA00022553"/>
    </source>
</evidence>
<dbReference type="Gene3D" id="3.30.450.40">
    <property type="match status" value="1"/>
</dbReference>
<dbReference type="SMART" id="SM00387">
    <property type="entry name" value="HATPase_c"/>
    <property type="match status" value="1"/>
</dbReference>
<dbReference type="Gene3D" id="3.30.565.10">
    <property type="entry name" value="Histidine kinase-like ATPase, C-terminal domain"/>
    <property type="match status" value="1"/>
</dbReference>
<dbReference type="SUPFAM" id="SSF47384">
    <property type="entry name" value="Homodimeric domain of signal transducing histidine kinase"/>
    <property type="match status" value="1"/>
</dbReference>
<dbReference type="CDD" id="cd17546">
    <property type="entry name" value="REC_hyHK_CKI1_RcsC-like"/>
    <property type="match status" value="1"/>
</dbReference>
<dbReference type="CDD" id="cd16922">
    <property type="entry name" value="HATPase_EvgS-ArcB-TorS-like"/>
    <property type="match status" value="1"/>
</dbReference>
<evidence type="ECO:0000259" key="8">
    <source>
        <dbReference type="PROSITE" id="PS50109"/>
    </source>
</evidence>
<evidence type="ECO:0000256" key="4">
    <source>
        <dbReference type="ARBA" id="ARBA00022679"/>
    </source>
</evidence>
<dbReference type="PROSITE" id="PS50109">
    <property type="entry name" value="HIS_KIN"/>
    <property type="match status" value="1"/>
</dbReference>
<accession>A0ABM8APG5</accession>
<dbReference type="InterPro" id="IPR011006">
    <property type="entry name" value="CheY-like_superfamily"/>
</dbReference>
<gene>
    <name evidence="11" type="ORF">JCM14722_07980</name>
</gene>
<dbReference type="InterPro" id="IPR003661">
    <property type="entry name" value="HisK_dim/P_dom"/>
</dbReference>
<dbReference type="Pfam" id="PF00512">
    <property type="entry name" value="HisKA"/>
    <property type="match status" value="1"/>
</dbReference>
<evidence type="ECO:0000256" key="6">
    <source>
        <dbReference type="ARBA" id="ARBA00023012"/>
    </source>
</evidence>
<keyword evidence="6" id="KW-0902">Two-component regulatory system</keyword>
<feature type="domain" description="PAS" evidence="10">
    <location>
        <begin position="29"/>
        <end position="54"/>
    </location>
</feature>
<dbReference type="InterPro" id="IPR004358">
    <property type="entry name" value="Sig_transdc_His_kin-like_C"/>
</dbReference>
<name>A0ABM8APG5_9BACT</name>
<dbReference type="CDD" id="cd00082">
    <property type="entry name" value="HisKA"/>
    <property type="match status" value="1"/>
</dbReference>
<dbReference type="InterPro" id="IPR035965">
    <property type="entry name" value="PAS-like_dom_sf"/>
</dbReference>
<dbReference type="PANTHER" id="PTHR45339">
    <property type="entry name" value="HYBRID SIGNAL TRANSDUCTION HISTIDINE KINASE J"/>
    <property type="match status" value="1"/>
</dbReference>
<dbReference type="PROSITE" id="PS50110">
    <property type="entry name" value="RESPONSE_REGULATORY"/>
    <property type="match status" value="1"/>
</dbReference>
<dbReference type="SMART" id="SM00448">
    <property type="entry name" value="REC"/>
    <property type="match status" value="1"/>
</dbReference>
<feature type="modified residue" description="4-aspartylphosphate" evidence="7">
    <location>
        <position position="605"/>
    </location>
</feature>
<organism evidence="11 12">
    <name type="scientific">Pseudodesulfovibrio portus</name>
    <dbReference type="NCBI Taxonomy" id="231439"/>
    <lineage>
        <taxon>Bacteria</taxon>
        <taxon>Pseudomonadati</taxon>
        <taxon>Thermodesulfobacteriota</taxon>
        <taxon>Desulfovibrionia</taxon>
        <taxon>Desulfovibrionales</taxon>
        <taxon>Desulfovibrionaceae</taxon>
    </lineage>
</organism>
<keyword evidence="4" id="KW-0808">Transferase</keyword>
<keyword evidence="12" id="KW-1185">Reference proteome</keyword>
<dbReference type="InterPro" id="IPR005467">
    <property type="entry name" value="His_kinase_dom"/>
</dbReference>
<dbReference type="InterPro" id="IPR003018">
    <property type="entry name" value="GAF"/>
</dbReference>
<dbReference type="Pfam" id="PF13185">
    <property type="entry name" value="GAF_2"/>
    <property type="match status" value="1"/>
</dbReference>
<dbReference type="SUPFAM" id="SSF52172">
    <property type="entry name" value="CheY-like"/>
    <property type="match status" value="1"/>
</dbReference>
<evidence type="ECO:0000313" key="12">
    <source>
        <dbReference type="Proteomes" id="UP001061361"/>
    </source>
</evidence>
<dbReference type="PANTHER" id="PTHR45339:SF1">
    <property type="entry name" value="HYBRID SIGNAL TRANSDUCTION HISTIDINE KINASE J"/>
    <property type="match status" value="1"/>
</dbReference>
<evidence type="ECO:0000256" key="7">
    <source>
        <dbReference type="PROSITE-ProRule" id="PRU00169"/>
    </source>
</evidence>
<comment type="catalytic activity">
    <reaction evidence="1">
        <text>ATP + protein L-histidine = ADP + protein N-phospho-L-histidine.</text>
        <dbReference type="EC" id="2.7.13.3"/>
    </reaction>
</comment>
<evidence type="ECO:0000256" key="1">
    <source>
        <dbReference type="ARBA" id="ARBA00000085"/>
    </source>
</evidence>
<dbReference type="Proteomes" id="UP001061361">
    <property type="component" value="Chromosome"/>
</dbReference>
<dbReference type="Pfam" id="PF00072">
    <property type="entry name" value="Response_reg"/>
    <property type="match status" value="1"/>
</dbReference>
<dbReference type="InterPro" id="IPR000014">
    <property type="entry name" value="PAS"/>
</dbReference>
<dbReference type="InterPro" id="IPR003594">
    <property type="entry name" value="HATPase_dom"/>
</dbReference>
<evidence type="ECO:0000313" key="11">
    <source>
        <dbReference type="EMBL" id="BDQ33256.1"/>
    </source>
</evidence>
<dbReference type="InterPro" id="IPR001789">
    <property type="entry name" value="Sig_transdc_resp-reg_receiver"/>
</dbReference>
<evidence type="ECO:0000259" key="9">
    <source>
        <dbReference type="PROSITE" id="PS50110"/>
    </source>
</evidence>
<evidence type="ECO:0000259" key="10">
    <source>
        <dbReference type="PROSITE" id="PS50112"/>
    </source>
</evidence>
<proteinExistence type="predicted"/>
<dbReference type="Pfam" id="PF02518">
    <property type="entry name" value="HATPase_c"/>
    <property type="match status" value="1"/>
</dbReference>
<dbReference type="SUPFAM" id="SSF55785">
    <property type="entry name" value="PYP-like sensor domain (PAS domain)"/>
    <property type="match status" value="1"/>
</dbReference>
<dbReference type="EC" id="2.7.13.3" evidence="2"/>
<reference evidence="11" key="1">
    <citation type="submission" date="2022-08" db="EMBL/GenBank/DDBJ databases">
        <title>Genome Sequence of the sulphate-reducing bacterium, Pseudodesulfovibrio portus JCM14722.</title>
        <authorList>
            <person name="Kondo R."/>
            <person name="Kataoka T."/>
        </authorList>
    </citation>
    <scope>NUCLEOTIDE SEQUENCE</scope>
    <source>
        <strain evidence="11">JCM 14722</strain>
    </source>
</reference>
<evidence type="ECO:0000256" key="2">
    <source>
        <dbReference type="ARBA" id="ARBA00012438"/>
    </source>
</evidence>
<dbReference type="Gene3D" id="3.30.450.20">
    <property type="entry name" value="PAS domain"/>
    <property type="match status" value="1"/>
</dbReference>
<keyword evidence="5" id="KW-0418">Kinase</keyword>
<dbReference type="CDD" id="cd00130">
    <property type="entry name" value="PAS"/>
    <property type="match status" value="1"/>
</dbReference>
<dbReference type="InterPro" id="IPR036097">
    <property type="entry name" value="HisK_dim/P_sf"/>
</dbReference>
<sequence>MTTGPRLSDILRLLEPDGAFAYAVAESPDREGVIAGANRTACSLLGYSPDEILSLSPADIVPDLNELAGTGPFETGDATVGHSLTTRNGDILPVEIRSHVLRIDDRELNIVSFRDNSRRSRSLLWEEQGQRCLRTLKRLSRAFDESEQALLEYVLRESLDMTGSSLGYIYFLNPGETEMTLKAWINDHSPKGVETTPPPHCGPREAGFWGAAMKQRSPVISNCCEATPGSPFSIDRHLCLPIIDNGRIVLIAGVANKKEDYTEADLAHLSLPIEGVWLIIQRKRMEAELVDAIKNAERASRAKSQFLANMSHELRTPLNGIMGMTQLLMGTEVNNEQKEYLTLSMEAAQHLSKVMTSLLDLTAIESGAVTITPVNFSLPDTLESIIKPLALQAAHKSLTLVHELHHEVPALINGDEKKLRQIIINLIYNAIKFTEEGEVALTVTRTATTSGLLGDMAELRFTVTDTGIGIPEDKLESIFERFVLGEDYLTKRYGGTGLGLSISRELANAMGGDISVRSTPGRGSTFTLTLPFLLRDAKGGSCTITDPTGGPSRPLNILVAEDEQVNALVTSGILKKRGHSVTVVGNGQHAIDALMRNPFDLVLMDVQMPVINGLEVTEIIRRGAAENVPRDIPIVGLTAYATDADRKLCLDAGMNFVVTKPFEAGELLASINRCTAA</sequence>
<dbReference type="Gene3D" id="1.10.287.130">
    <property type="match status" value="1"/>
</dbReference>